<dbReference type="EMBL" id="CP016379">
    <property type="protein sequence ID" value="AZR74203.1"/>
    <property type="molecule type" value="Genomic_DNA"/>
</dbReference>
<keyword evidence="2" id="KW-1185">Reference proteome</keyword>
<evidence type="ECO:0000313" key="2">
    <source>
        <dbReference type="Proteomes" id="UP000267250"/>
    </source>
</evidence>
<organism evidence="1 2">
    <name type="scientific">Anoxybacter fermentans</name>
    <dbReference type="NCBI Taxonomy" id="1323375"/>
    <lineage>
        <taxon>Bacteria</taxon>
        <taxon>Bacillati</taxon>
        <taxon>Bacillota</taxon>
        <taxon>Clostridia</taxon>
        <taxon>Halanaerobiales</taxon>
        <taxon>Anoxybacter</taxon>
    </lineage>
</organism>
<reference evidence="1 2" key="1">
    <citation type="submission" date="2016-07" db="EMBL/GenBank/DDBJ databases">
        <title>Genome and transcriptome analysis of iron-reducing fermentative bacteria Anoxybacter fermentans.</title>
        <authorList>
            <person name="Zeng X."/>
            <person name="Shao Z."/>
        </authorList>
    </citation>
    <scope>NUCLEOTIDE SEQUENCE [LARGE SCALE GENOMIC DNA]</scope>
    <source>
        <strain evidence="1 2">DY22613</strain>
    </source>
</reference>
<dbReference type="Proteomes" id="UP000267250">
    <property type="component" value="Chromosome"/>
</dbReference>
<sequence>MLNKKLNTLLIAIIFVFFVSSIGIANYDFVEDFKNISLDELLEILKIDIVKFSLPKDKISRIILWIDIYEKDNIEPIKTIGLSSIFSKESVNGDFLFSIGFDEPPLFKKNEIFIAWGVKEVSKGFLGTRTTLDISKYINIHGRKTKAFRKPDKINIRFNEPIAIYQFLWGEKIYDCNLDDITNLVKHHDFILTVNIMFLDEKYEDYDPITRTFK</sequence>
<protein>
    <submittedName>
        <fullName evidence="1">Uncharacterized protein</fullName>
    </submittedName>
</protein>
<accession>A0A3S9T0T4</accession>
<proteinExistence type="predicted"/>
<gene>
    <name evidence="1" type="ORF">BBF96_12820</name>
</gene>
<evidence type="ECO:0000313" key="1">
    <source>
        <dbReference type="EMBL" id="AZR74203.1"/>
    </source>
</evidence>
<dbReference type="RefSeq" id="WP_127017559.1">
    <property type="nucleotide sequence ID" value="NZ_CP016379.1"/>
</dbReference>
<dbReference type="AlphaFoldDB" id="A0A3S9T0T4"/>
<dbReference type="KEGG" id="aft:BBF96_12820"/>
<name>A0A3S9T0T4_9FIRM</name>